<protein>
    <submittedName>
        <fullName evidence="2">Secreted protein</fullName>
    </submittedName>
</protein>
<reference evidence="2" key="1">
    <citation type="submission" date="2016-11" db="UniProtKB">
        <authorList>
            <consortium name="WormBaseParasite"/>
        </authorList>
    </citation>
    <scope>IDENTIFICATION</scope>
    <source>
        <strain evidence="2">KR3021</strain>
    </source>
</reference>
<evidence type="ECO:0000313" key="2">
    <source>
        <dbReference type="WBParaSite" id="RSKR_0001086400.1"/>
    </source>
</evidence>
<name>A0AC35UH03_9BILA</name>
<sequence length="153" mass="16609">MTVVKIVSLALLAFVCINHSYALICDSYQNYSFHATSKNTPDTLLKGCSVCGYFQSNITTPGMFKGVYVGCLSNVAQLVSTTQETLFNVTQFVEQCTLFADSGITYCDDSEYPDGSGWDQTSICCCSSDYCSRGWMSPSIPLVPTAPSTFASQ</sequence>
<evidence type="ECO:0000313" key="1">
    <source>
        <dbReference type="Proteomes" id="UP000095286"/>
    </source>
</evidence>
<dbReference type="Proteomes" id="UP000095286">
    <property type="component" value="Unplaced"/>
</dbReference>
<organism evidence="1 2">
    <name type="scientific">Rhabditophanes sp. KR3021</name>
    <dbReference type="NCBI Taxonomy" id="114890"/>
    <lineage>
        <taxon>Eukaryota</taxon>
        <taxon>Metazoa</taxon>
        <taxon>Ecdysozoa</taxon>
        <taxon>Nematoda</taxon>
        <taxon>Chromadorea</taxon>
        <taxon>Rhabditida</taxon>
        <taxon>Tylenchina</taxon>
        <taxon>Panagrolaimomorpha</taxon>
        <taxon>Strongyloidoidea</taxon>
        <taxon>Alloionematidae</taxon>
        <taxon>Rhabditophanes</taxon>
    </lineage>
</organism>
<proteinExistence type="predicted"/>
<dbReference type="WBParaSite" id="RSKR_0001086400.1">
    <property type="protein sequence ID" value="RSKR_0001086400.1"/>
    <property type="gene ID" value="RSKR_0001086400"/>
</dbReference>
<accession>A0AC35UH03</accession>